<dbReference type="Proteomes" id="UP000535511">
    <property type="component" value="Unassembled WGS sequence"/>
</dbReference>
<comment type="caution">
    <text evidence="2">The sequence shown here is derived from an EMBL/GenBank/DDBJ whole genome shotgun (WGS) entry which is preliminary data.</text>
</comment>
<accession>A0A7Y9JAK9</accession>
<dbReference type="Gene3D" id="3.30.70.1880">
    <property type="entry name" value="Protein of unknown function DUF881"/>
    <property type="match status" value="1"/>
</dbReference>
<organism evidence="2 3">
    <name type="scientific">Nocardioides panaciterrulae</name>
    <dbReference type="NCBI Taxonomy" id="661492"/>
    <lineage>
        <taxon>Bacteria</taxon>
        <taxon>Bacillati</taxon>
        <taxon>Actinomycetota</taxon>
        <taxon>Actinomycetes</taxon>
        <taxon>Propionibacteriales</taxon>
        <taxon>Nocardioidaceae</taxon>
        <taxon>Nocardioides</taxon>
    </lineage>
</organism>
<dbReference type="PANTHER" id="PTHR37313:SF2">
    <property type="entry name" value="UPF0749 PROTEIN YLXX"/>
    <property type="match status" value="1"/>
</dbReference>
<comment type="similarity">
    <text evidence="1">Belongs to the UPF0749 family.</text>
</comment>
<dbReference type="RefSeq" id="WP_179663626.1">
    <property type="nucleotide sequence ID" value="NZ_JACCBG010000001.1"/>
</dbReference>
<proteinExistence type="inferred from homology"/>
<reference evidence="2 3" key="1">
    <citation type="submission" date="2020-07" db="EMBL/GenBank/DDBJ databases">
        <title>Sequencing the genomes of 1000 actinobacteria strains.</title>
        <authorList>
            <person name="Klenk H.-P."/>
        </authorList>
    </citation>
    <scope>NUCLEOTIDE SEQUENCE [LARGE SCALE GENOMIC DNA]</scope>
    <source>
        <strain evidence="2 3">DSM 21350</strain>
    </source>
</reference>
<sequence length="254" mass="27187">MPDREPERGQRPEPPLTGRQRLLRAMRRPSRAQAVVAVLLAVVGFAAVTQVRATEVDNSYAGLREQDLIDVLNGLAGATQRAETEIARLESTRRDLQTSTDNRQAALAQAQERADTLAIMAGLVPVTGPGIRVTVTENGAPVDVNTILDTMEELRAAGAEAMQFNGKVRVVAQTAVEPAPGGIYVDGHLLTAPYVIDAIGDPHNLTGGMTFPEGPRQQFESDGQSVQIEQLQSLDIESTVDATAPDFAQPDTSQ</sequence>
<name>A0A7Y9JAK9_9ACTN</name>
<evidence type="ECO:0000256" key="1">
    <source>
        <dbReference type="ARBA" id="ARBA00009108"/>
    </source>
</evidence>
<dbReference type="Pfam" id="PF05949">
    <property type="entry name" value="DUF881"/>
    <property type="match status" value="1"/>
</dbReference>
<dbReference type="AlphaFoldDB" id="A0A7Y9JAK9"/>
<dbReference type="GO" id="GO:0005886">
    <property type="term" value="C:plasma membrane"/>
    <property type="evidence" value="ECO:0007669"/>
    <property type="project" value="TreeGrafter"/>
</dbReference>
<protein>
    <submittedName>
        <fullName evidence="2">Uncharacterized protein YlxW (UPF0749 family)</fullName>
    </submittedName>
</protein>
<keyword evidence="3" id="KW-1185">Reference proteome</keyword>
<evidence type="ECO:0000313" key="3">
    <source>
        <dbReference type="Proteomes" id="UP000535511"/>
    </source>
</evidence>
<gene>
    <name evidence="2" type="ORF">BJZ21_002033</name>
</gene>
<dbReference type="EMBL" id="JACCBG010000001">
    <property type="protein sequence ID" value="NYD41950.1"/>
    <property type="molecule type" value="Genomic_DNA"/>
</dbReference>
<dbReference type="PANTHER" id="PTHR37313">
    <property type="entry name" value="UPF0749 PROTEIN RV1825"/>
    <property type="match status" value="1"/>
</dbReference>
<dbReference type="InterPro" id="IPR010273">
    <property type="entry name" value="DUF881"/>
</dbReference>
<evidence type="ECO:0000313" key="2">
    <source>
        <dbReference type="EMBL" id="NYD41950.1"/>
    </source>
</evidence>